<keyword evidence="4" id="KW-1185">Reference proteome</keyword>
<dbReference type="InterPro" id="IPR021136">
    <property type="entry name" value="Flagellar_hook_control-like_C"/>
</dbReference>
<keyword evidence="3" id="KW-0282">Flagellum</keyword>
<feature type="region of interest" description="Disordered" evidence="1">
    <location>
        <begin position="46"/>
        <end position="169"/>
    </location>
</feature>
<feature type="region of interest" description="Disordered" evidence="1">
    <location>
        <begin position="195"/>
        <end position="256"/>
    </location>
</feature>
<organism evidence="3 4">
    <name type="scientific">Tepidimonas alkaliphilus</name>
    <dbReference type="NCBI Taxonomy" id="2588942"/>
    <lineage>
        <taxon>Bacteria</taxon>
        <taxon>Pseudomonadati</taxon>
        <taxon>Pseudomonadota</taxon>
        <taxon>Betaproteobacteria</taxon>
        <taxon>Burkholderiales</taxon>
        <taxon>Tepidimonas</taxon>
    </lineage>
</organism>
<dbReference type="CDD" id="cd17470">
    <property type="entry name" value="T3SS_Flik_C"/>
    <property type="match status" value="1"/>
</dbReference>
<gene>
    <name evidence="3" type="ORF">Talka_02091</name>
</gene>
<keyword evidence="3" id="KW-0969">Cilium</keyword>
<proteinExistence type="predicted"/>
<feature type="compositionally biased region" description="Low complexity" evidence="1">
    <location>
        <begin position="1"/>
        <end position="19"/>
    </location>
</feature>
<dbReference type="AlphaFoldDB" id="A0A554W4V6"/>
<protein>
    <submittedName>
        <fullName evidence="3">Flagellar hook-length control protein FliK</fullName>
    </submittedName>
</protein>
<keyword evidence="3" id="KW-0966">Cell projection</keyword>
<evidence type="ECO:0000256" key="1">
    <source>
        <dbReference type="SAM" id="MobiDB-lite"/>
    </source>
</evidence>
<dbReference type="Gene3D" id="3.30.750.140">
    <property type="match status" value="1"/>
</dbReference>
<dbReference type="RefSeq" id="WP_185970136.1">
    <property type="nucleotide sequence ID" value="NZ_VJNB01000012.1"/>
</dbReference>
<feature type="compositionally biased region" description="Polar residues" evidence="1">
    <location>
        <begin position="201"/>
        <end position="231"/>
    </location>
</feature>
<feature type="region of interest" description="Disordered" evidence="1">
    <location>
        <begin position="1"/>
        <end position="29"/>
    </location>
</feature>
<accession>A0A554W4V6</accession>
<dbReference type="EMBL" id="VJNB01000012">
    <property type="protein sequence ID" value="TSE18594.1"/>
    <property type="molecule type" value="Genomic_DNA"/>
</dbReference>
<evidence type="ECO:0000313" key="3">
    <source>
        <dbReference type="EMBL" id="TSE18594.1"/>
    </source>
</evidence>
<evidence type="ECO:0000259" key="2">
    <source>
        <dbReference type="Pfam" id="PF02120"/>
    </source>
</evidence>
<feature type="domain" description="Flagellar hook-length control protein-like C-terminal" evidence="2">
    <location>
        <begin position="278"/>
        <end position="359"/>
    </location>
</feature>
<sequence length="401" mass="40894">MSTVQSAAQPQTPTALTTPSRPSAGESVKQPADLFALLLTDWQTLDGSEAAASEGSNGQPSRGSSRDQDPLSGDASWNALLAWALQPPGSAQPASTETQGEGTGLSIGSQGLVGTPAAPLEAEQRIHPALQGQDASSADPLRVGPGRISKARDKNARPNAPGRGDTQPLADIESTAQRELTNGLHHNSERSPLGLAAASRSDPTSSHPTLTLRSSDTTTFARLETSYSGTAPQHDAGAGHASGAARPAAPGSASLTAPTFGEHLQLAVRQTLETLSAQVTMWQAGQSHHASLTFDAAGDDPLAVEVKVEQGVAHLAFRTDDAAARQLIQAQAPQALAEALARAGLALGQLDVGARGQSDGGSEGSARSGRRWSVQVPTEPAAAATRVASGVLARGAVDVYA</sequence>
<feature type="compositionally biased region" description="Polar residues" evidence="1">
    <location>
        <begin position="54"/>
        <end position="63"/>
    </location>
</feature>
<dbReference type="Proteomes" id="UP000315736">
    <property type="component" value="Unassembled WGS sequence"/>
</dbReference>
<reference evidence="3 4" key="1">
    <citation type="submission" date="2019-07" db="EMBL/GenBank/DDBJ databases">
        <title>Tepidimonas alkaliphilus YIM 72238 draft genome.</title>
        <authorList>
            <person name="Da Costa M.S."/>
            <person name="Froufe H.J.C."/>
            <person name="Egas C."/>
            <person name="Albuquerque L."/>
        </authorList>
    </citation>
    <scope>NUCLEOTIDE SEQUENCE [LARGE SCALE GENOMIC DNA]</scope>
    <source>
        <strain evidence="3 4">YIM 72238</strain>
    </source>
</reference>
<dbReference type="InterPro" id="IPR038610">
    <property type="entry name" value="FliK-like_C_sf"/>
</dbReference>
<comment type="caution">
    <text evidence="3">The sequence shown here is derived from an EMBL/GenBank/DDBJ whole genome shotgun (WGS) entry which is preliminary data.</text>
</comment>
<feature type="compositionally biased region" description="Low complexity" evidence="1">
    <location>
        <begin position="236"/>
        <end position="254"/>
    </location>
</feature>
<evidence type="ECO:0000313" key="4">
    <source>
        <dbReference type="Proteomes" id="UP000315736"/>
    </source>
</evidence>
<feature type="compositionally biased region" description="Low complexity" evidence="1">
    <location>
        <begin position="364"/>
        <end position="373"/>
    </location>
</feature>
<feature type="region of interest" description="Disordered" evidence="1">
    <location>
        <begin position="354"/>
        <end position="377"/>
    </location>
</feature>
<dbReference type="Pfam" id="PF02120">
    <property type="entry name" value="Flg_hook"/>
    <property type="match status" value="1"/>
</dbReference>
<name>A0A554W4V6_9BURK</name>